<keyword evidence="2" id="KW-1185">Reference proteome</keyword>
<name>A0ABS5S325_9FLAO</name>
<proteinExistence type="predicted"/>
<organism evidence="1 2">
    <name type="scientific">Aequorivita echinoideorum</name>
    <dbReference type="NCBI Taxonomy" id="1549647"/>
    <lineage>
        <taxon>Bacteria</taxon>
        <taxon>Pseudomonadati</taxon>
        <taxon>Bacteroidota</taxon>
        <taxon>Flavobacteriia</taxon>
        <taxon>Flavobacteriales</taxon>
        <taxon>Flavobacteriaceae</taxon>
        <taxon>Aequorivita</taxon>
    </lineage>
</organism>
<dbReference type="Proteomes" id="UP001297092">
    <property type="component" value="Unassembled WGS sequence"/>
</dbReference>
<dbReference type="EMBL" id="JAHCTB010000002">
    <property type="protein sequence ID" value="MBT0607610.1"/>
    <property type="molecule type" value="Genomic_DNA"/>
</dbReference>
<evidence type="ECO:0000313" key="1">
    <source>
        <dbReference type="EMBL" id="MBT0607610.1"/>
    </source>
</evidence>
<dbReference type="RefSeq" id="WP_214112467.1">
    <property type="nucleotide sequence ID" value="NZ_JAHCTB010000002.1"/>
</dbReference>
<evidence type="ECO:0000313" key="2">
    <source>
        <dbReference type="Proteomes" id="UP001297092"/>
    </source>
</evidence>
<comment type="caution">
    <text evidence="1">The sequence shown here is derived from an EMBL/GenBank/DDBJ whole genome shotgun (WGS) entry which is preliminary data.</text>
</comment>
<protein>
    <submittedName>
        <fullName evidence="1">Uncharacterized protein</fullName>
    </submittedName>
</protein>
<gene>
    <name evidence="1" type="ORF">KIV10_05395</name>
</gene>
<sequence length="118" mass="13582">MKRPFDTINGEKVDFNNPEHVKIILERNKRLENLSSKHFELYNLKPKLTVNIEFECPACGYLIEKDNEIDPDDMEEPISEHFTGFSCKCCGVKIGKILFSDSYKLSVPKKQAVKISQS</sequence>
<reference evidence="1 2" key="1">
    <citation type="submission" date="2021-05" db="EMBL/GenBank/DDBJ databases">
        <title>Aequorivita echinoideorum JCM 30378 genome.</title>
        <authorList>
            <person name="Zhang H."/>
            <person name="Li C."/>
        </authorList>
    </citation>
    <scope>NUCLEOTIDE SEQUENCE [LARGE SCALE GENOMIC DNA]</scope>
    <source>
        <strain evidence="1 2">JCM30378</strain>
    </source>
</reference>
<accession>A0ABS5S325</accession>